<proteinExistence type="predicted"/>
<keyword evidence="2" id="KW-0732">Signal</keyword>
<feature type="chain" id="PRO_5020747784" description="Secreted protein" evidence="2">
    <location>
        <begin position="27"/>
        <end position="438"/>
    </location>
</feature>
<organism evidence="3 4">
    <name type="scientific">Musa balbisiana</name>
    <name type="common">Banana</name>
    <dbReference type="NCBI Taxonomy" id="52838"/>
    <lineage>
        <taxon>Eukaryota</taxon>
        <taxon>Viridiplantae</taxon>
        <taxon>Streptophyta</taxon>
        <taxon>Embryophyta</taxon>
        <taxon>Tracheophyta</taxon>
        <taxon>Spermatophyta</taxon>
        <taxon>Magnoliopsida</taxon>
        <taxon>Liliopsida</taxon>
        <taxon>Zingiberales</taxon>
        <taxon>Musaceae</taxon>
        <taxon>Musa</taxon>
    </lineage>
</organism>
<keyword evidence="4" id="KW-1185">Reference proteome</keyword>
<evidence type="ECO:0008006" key="5">
    <source>
        <dbReference type="Google" id="ProtNLM"/>
    </source>
</evidence>
<reference evidence="3 4" key="1">
    <citation type="journal article" date="2019" name="Nat. Plants">
        <title>Genome sequencing of Musa balbisiana reveals subgenome evolution and function divergence in polyploid bananas.</title>
        <authorList>
            <person name="Yao X."/>
        </authorList>
    </citation>
    <scope>NUCLEOTIDE SEQUENCE [LARGE SCALE GENOMIC DNA]</scope>
    <source>
        <strain evidence="4">cv. DH-PKW</strain>
        <tissue evidence="3">Leaves</tissue>
    </source>
</reference>
<name>A0A4S8IZR7_MUSBA</name>
<feature type="signal peptide" evidence="2">
    <location>
        <begin position="1"/>
        <end position="26"/>
    </location>
</feature>
<evidence type="ECO:0000313" key="3">
    <source>
        <dbReference type="EMBL" id="THU54507.1"/>
    </source>
</evidence>
<feature type="compositionally biased region" description="Low complexity" evidence="1">
    <location>
        <begin position="344"/>
        <end position="368"/>
    </location>
</feature>
<evidence type="ECO:0000313" key="4">
    <source>
        <dbReference type="Proteomes" id="UP000317650"/>
    </source>
</evidence>
<evidence type="ECO:0000256" key="2">
    <source>
        <dbReference type="SAM" id="SignalP"/>
    </source>
</evidence>
<protein>
    <recommendedName>
        <fullName evidence="5">Secreted protein</fullName>
    </recommendedName>
</protein>
<comment type="caution">
    <text evidence="3">The sequence shown here is derived from an EMBL/GenBank/DDBJ whole genome shotgun (WGS) entry which is preliminary data.</text>
</comment>
<dbReference type="EMBL" id="PYDT01000008">
    <property type="protein sequence ID" value="THU54507.1"/>
    <property type="molecule type" value="Genomic_DNA"/>
</dbReference>
<accession>A0A4S8IZR7</accession>
<dbReference type="AlphaFoldDB" id="A0A4S8IZR7"/>
<feature type="region of interest" description="Disordered" evidence="1">
    <location>
        <begin position="344"/>
        <end position="438"/>
    </location>
</feature>
<evidence type="ECO:0000256" key="1">
    <source>
        <dbReference type="SAM" id="MobiDB-lite"/>
    </source>
</evidence>
<sequence>MLFCRLCCTSSLTALLSSLIPSSAGAVSAAAPHNGADTADTPELPPASDTLFPFSTVSISKRREARFWASGVPSSVSSRRAETAPASTMAARSPCPLWAITISTYVAFSWHAAASHHPRTSIRMAKASAERLTARRPSPEATRLDITARERSVTAMSPIAARREGTRPASTRRGRLTEAMERLKRARRASCLAVGLVSGLRKADSKKGIAPEAPMTGLFESNAPRPRKLATIASEIDGLPPDSIKCSILWTAPAFTIAALFLETHTLSAATWRSGSLESSIPTKGGIAPSIASVSLASGSSFASLLTSVAASSRRSPPALWASSCSRPTTHWISSKASTFRRASASSASSEPESEGSACSSSMSRSARPGLGLRGSGSVTSTPPQAFRRPRWREAPQAIASRILRRRAAGEKVGQRRKPAAASGSMHLAMAGPQSRHL</sequence>
<dbReference type="Proteomes" id="UP000317650">
    <property type="component" value="Chromosome 10"/>
</dbReference>
<gene>
    <name evidence="3" type="ORF">C4D60_Mb10t25840</name>
</gene>